<comment type="function">
    <text evidence="11">Promotes RNA polymerase assembly. Latches the N- and C-terminal regions of the beta' subunit thereby facilitating its interaction with the beta and alpha subunits.</text>
</comment>
<name>A0A2Z3HWK3_9CAUL</name>
<evidence type="ECO:0000256" key="5">
    <source>
        <dbReference type="ARBA" id="ARBA00022679"/>
    </source>
</evidence>
<sequence>MARVTVEDCIEKVPNRFSLVLLAAHRARGISAGSPLLVDRDNDKNPVVALRELADDMVDPEELKESLITTLQRVDERSEAEEEAETLALLADPTHQQMSELELVRALQSDRDGGQEERY</sequence>
<keyword evidence="13" id="KW-1185">Reference proteome</keyword>
<dbReference type="SMART" id="SM01409">
    <property type="entry name" value="RNA_pol_Rpb6"/>
    <property type="match status" value="1"/>
</dbReference>
<protein>
    <recommendedName>
        <fullName evidence="3 11">DNA-directed RNA polymerase subunit omega</fullName>
        <shortName evidence="11">RNAP omega subunit</shortName>
        <ecNumber evidence="2 11">2.7.7.6</ecNumber>
    </recommendedName>
    <alternativeName>
        <fullName evidence="9 11">RNA polymerase omega subunit</fullName>
    </alternativeName>
    <alternativeName>
        <fullName evidence="8 11">Transcriptase subunit omega</fullName>
    </alternativeName>
</protein>
<proteinExistence type="inferred from homology"/>
<dbReference type="Proteomes" id="UP000247763">
    <property type="component" value="Chromosome"/>
</dbReference>
<evidence type="ECO:0000256" key="8">
    <source>
        <dbReference type="ARBA" id="ARBA00029924"/>
    </source>
</evidence>
<comment type="similarity">
    <text evidence="1 11">Belongs to the RNA polymerase subunit omega family.</text>
</comment>
<comment type="catalytic activity">
    <reaction evidence="10 11">
        <text>RNA(n) + a ribonucleoside 5'-triphosphate = RNA(n+1) + diphosphate</text>
        <dbReference type="Rhea" id="RHEA:21248"/>
        <dbReference type="Rhea" id="RHEA-COMP:14527"/>
        <dbReference type="Rhea" id="RHEA-COMP:17342"/>
        <dbReference type="ChEBI" id="CHEBI:33019"/>
        <dbReference type="ChEBI" id="CHEBI:61557"/>
        <dbReference type="ChEBI" id="CHEBI:140395"/>
        <dbReference type="EC" id="2.7.7.6"/>
    </reaction>
</comment>
<dbReference type="InterPro" id="IPR003716">
    <property type="entry name" value="DNA-dir_RNA_pol_omega"/>
</dbReference>
<accession>A0A2Z3HWK3</accession>
<evidence type="ECO:0000256" key="1">
    <source>
        <dbReference type="ARBA" id="ARBA00006711"/>
    </source>
</evidence>
<dbReference type="EC" id="2.7.7.6" evidence="2 11"/>
<evidence type="ECO:0000256" key="10">
    <source>
        <dbReference type="ARBA" id="ARBA00048552"/>
    </source>
</evidence>
<dbReference type="SUPFAM" id="SSF63562">
    <property type="entry name" value="RPB6/omega subunit-like"/>
    <property type="match status" value="1"/>
</dbReference>
<dbReference type="Gene3D" id="3.90.940.10">
    <property type="match status" value="1"/>
</dbReference>
<comment type="subunit">
    <text evidence="11">The RNAP catalytic core consists of 2 alpha, 1 beta, 1 beta' and 1 omega subunit. When a sigma factor is associated with the core the holoenzyme is formed, which can initiate transcription.</text>
</comment>
<reference evidence="13" key="1">
    <citation type="submission" date="2018-05" db="EMBL/GenBank/DDBJ databases">
        <title>Genome sequencing of Phenylobacterium sp. HYN0004.</title>
        <authorList>
            <person name="Yi H."/>
            <person name="Baek C."/>
        </authorList>
    </citation>
    <scope>NUCLEOTIDE SEQUENCE [LARGE SCALE GENOMIC DNA]</scope>
    <source>
        <strain evidence="13">HYN0004</strain>
    </source>
</reference>
<organism evidence="12 13">
    <name type="scientific">Phenylobacterium parvum</name>
    <dbReference type="NCBI Taxonomy" id="2201350"/>
    <lineage>
        <taxon>Bacteria</taxon>
        <taxon>Pseudomonadati</taxon>
        <taxon>Pseudomonadota</taxon>
        <taxon>Alphaproteobacteria</taxon>
        <taxon>Caulobacterales</taxon>
        <taxon>Caulobacteraceae</taxon>
        <taxon>Phenylobacterium</taxon>
    </lineage>
</organism>
<dbReference type="HAMAP" id="MF_00366">
    <property type="entry name" value="RNApol_bact_RpoZ"/>
    <property type="match status" value="1"/>
</dbReference>
<evidence type="ECO:0000256" key="7">
    <source>
        <dbReference type="ARBA" id="ARBA00023163"/>
    </source>
</evidence>
<evidence type="ECO:0000256" key="2">
    <source>
        <dbReference type="ARBA" id="ARBA00012418"/>
    </source>
</evidence>
<dbReference type="PANTHER" id="PTHR34476:SF1">
    <property type="entry name" value="DNA-DIRECTED RNA POLYMERASE SUBUNIT OMEGA"/>
    <property type="match status" value="1"/>
</dbReference>
<dbReference type="AlphaFoldDB" id="A0A2Z3HWK3"/>
<dbReference type="OrthoDB" id="9796300at2"/>
<dbReference type="InterPro" id="IPR006110">
    <property type="entry name" value="Pol_omega/Rpo6/RPB6"/>
</dbReference>
<dbReference type="GO" id="GO:0003677">
    <property type="term" value="F:DNA binding"/>
    <property type="evidence" value="ECO:0007669"/>
    <property type="project" value="UniProtKB-UniRule"/>
</dbReference>
<keyword evidence="5 11" id="KW-0808">Transferase</keyword>
<keyword evidence="4 11" id="KW-0240">DNA-directed RNA polymerase</keyword>
<dbReference type="NCBIfam" id="TIGR00690">
    <property type="entry name" value="rpoZ"/>
    <property type="match status" value="1"/>
</dbReference>
<dbReference type="GO" id="GO:0003899">
    <property type="term" value="F:DNA-directed RNA polymerase activity"/>
    <property type="evidence" value="ECO:0007669"/>
    <property type="project" value="UniProtKB-UniRule"/>
</dbReference>
<dbReference type="EMBL" id="CP029479">
    <property type="protein sequence ID" value="AWM77620.1"/>
    <property type="molecule type" value="Genomic_DNA"/>
</dbReference>
<keyword evidence="6 11" id="KW-0548">Nucleotidyltransferase</keyword>
<dbReference type="PANTHER" id="PTHR34476">
    <property type="entry name" value="DNA-DIRECTED RNA POLYMERASE SUBUNIT OMEGA"/>
    <property type="match status" value="1"/>
</dbReference>
<dbReference type="GO" id="GO:0000428">
    <property type="term" value="C:DNA-directed RNA polymerase complex"/>
    <property type="evidence" value="ECO:0007669"/>
    <property type="project" value="UniProtKB-KW"/>
</dbReference>
<dbReference type="RefSeq" id="WP_110450187.1">
    <property type="nucleotide sequence ID" value="NZ_CP029479.1"/>
</dbReference>
<dbReference type="GO" id="GO:0006351">
    <property type="term" value="P:DNA-templated transcription"/>
    <property type="evidence" value="ECO:0007669"/>
    <property type="project" value="UniProtKB-UniRule"/>
</dbReference>
<evidence type="ECO:0000313" key="13">
    <source>
        <dbReference type="Proteomes" id="UP000247763"/>
    </source>
</evidence>
<keyword evidence="7 11" id="KW-0804">Transcription</keyword>
<evidence type="ECO:0000256" key="9">
    <source>
        <dbReference type="ARBA" id="ARBA00030998"/>
    </source>
</evidence>
<evidence type="ECO:0000313" key="12">
    <source>
        <dbReference type="EMBL" id="AWM77620.1"/>
    </source>
</evidence>
<evidence type="ECO:0000256" key="6">
    <source>
        <dbReference type="ARBA" id="ARBA00022695"/>
    </source>
</evidence>
<dbReference type="KEGG" id="phb:HYN04_07525"/>
<dbReference type="InterPro" id="IPR036161">
    <property type="entry name" value="RPB6/omega-like_sf"/>
</dbReference>
<evidence type="ECO:0000256" key="11">
    <source>
        <dbReference type="HAMAP-Rule" id="MF_00366"/>
    </source>
</evidence>
<evidence type="ECO:0000256" key="4">
    <source>
        <dbReference type="ARBA" id="ARBA00022478"/>
    </source>
</evidence>
<dbReference type="Pfam" id="PF01192">
    <property type="entry name" value="RNA_pol_Rpb6"/>
    <property type="match status" value="1"/>
</dbReference>
<gene>
    <name evidence="11" type="primary">rpoZ</name>
    <name evidence="12" type="ORF">HYN04_07525</name>
</gene>
<evidence type="ECO:0000256" key="3">
    <source>
        <dbReference type="ARBA" id="ARBA00013725"/>
    </source>
</evidence>